<dbReference type="NCBIfam" id="TIGR04312">
    <property type="entry name" value="choice_anch_B"/>
    <property type="match status" value="1"/>
</dbReference>
<dbReference type="GO" id="GO:0005576">
    <property type="term" value="C:extracellular region"/>
    <property type="evidence" value="ECO:0007669"/>
    <property type="project" value="TreeGrafter"/>
</dbReference>
<evidence type="ECO:0000313" key="3">
    <source>
        <dbReference type="Proteomes" id="UP000034680"/>
    </source>
</evidence>
<sequence>MRSALALLAPAMAAAVSLKSLLGESEITKDMYQSGKVHEAIMNYKMDEWEQRRADGAYNSSSLFQTLPAPVKCVNGQAVVAPGDRLQTFRCSNLDLQDFKTHAELGSRSGSGSSSWGWTSPEGREFGAIGQADGTAFIEISQTGRITYLGRLPQQSVTSQWREIRTVKNYFIIGSEAQNHGVQIFDARKLLTVTSPKTFSTTSDISLFNGLPVGRTHNVVSLEEKNFAVAVGASPRTDKCKSGLIFIDLSDPANPTSPGCAPGDGYVHDAQCLVYRGPDTRYTGRDICYGYNEDTLTIYDVTNKAAATIISRTSYTGASYTHQGSVIDPNNQEYLLLDDEYDEEDGRAPAADGFPVTYVWDIRDLRAPKQTGLFKSSVRSIDHNQYVYNGLSFQSNYGAGLRVLDVSSVPRDPTGKGIKEVAFFDVFPDDDNQTGGGNVAFTGTWSHYAGFPSGNILVNTIERGAYIVKNPSVTGQMKGQYA</sequence>
<name>A0A0G2FKJ3_9PEZI</name>
<gene>
    <name evidence="2" type="ORF">UCDDA912_g05144</name>
</gene>
<dbReference type="OrthoDB" id="2099887at2759"/>
<dbReference type="Proteomes" id="UP000034680">
    <property type="component" value="Unassembled WGS sequence"/>
</dbReference>
<evidence type="ECO:0008006" key="4">
    <source>
        <dbReference type="Google" id="ProtNLM"/>
    </source>
</evidence>
<accession>A0A0G2FKJ3</accession>
<organism evidence="2 3">
    <name type="scientific">Diaporthe ampelina</name>
    <dbReference type="NCBI Taxonomy" id="1214573"/>
    <lineage>
        <taxon>Eukaryota</taxon>
        <taxon>Fungi</taxon>
        <taxon>Dikarya</taxon>
        <taxon>Ascomycota</taxon>
        <taxon>Pezizomycotina</taxon>
        <taxon>Sordariomycetes</taxon>
        <taxon>Sordariomycetidae</taxon>
        <taxon>Diaporthales</taxon>
        <taxon>Diaporthaceae</taxon>
        <taxon>Diaporthe</taxon>
    </lineage>
</organism>
<dbReference type="PANTHER" id="PTHR38787">
    <property type="entry name" value="REGULATORY P DOMAIN-CONTAINING PROTEIN"/>
    <property type="match status" value="1"/>
</dbReference>
<evidence type="ECO:0000256" key="1">
    <source>
        <dbReference type="SAM" id="SignalP"/>
    </source>
</evidence>
<protein>
    <recommendedName>
        <fullName evidence="4">Regulatory P domain-containing protein</fullName>
    </recommendedName>
</protein>
<dbReference type="STRING" id="1214573.A0A0G2FKJ3"/>
<reference evidence="2 3" key="1">
    <citation type="submission" date="2015-05" db="EMBL/GenBank/DDBJ databases">
        <title>Distinctive expansion of gene families associated with plant cell wall degradation and secondary metabolism in the genomes of grapevine trunk pathogens.</title>
        <authorList>
            <person name="Lawrence D.P."/>
            <person name="Travadon R."/>
            <person name="Rolshausen P.E."/>
            <person name="Baumgartner K."/>
        </authorList>
    </citation>
    <scope>NUCLEOTIDE SEQUENCE [LARGE SCALE GENOMIC DNA]</scope>
    <source>
        <strain evidence="2">DA912</strain>
    </source>
</reference>
<keyword evidence="3" id="KW-1185">Reference proteome</keyword>
<evidence type="ECO:0000313" key="2">
    <source>
        <dbReference type="EMBL" id="KKY34872.1"/>
    </source>
</evidence>
<comment type="caution">
    <text evidence="2">The sequence shown here is derived from an EMBL/GenBank/DDBJ whole genome shotgun (WGS) entry which is preliminary data.</text>
</comment>
<dbReference type="AlphaFoldDB" id="A0A0G2FKJ3"/>
<dbReference type="InterPro" id="IPR027589">
    <property type="entry name" value="Choice_anch_B"/>
</dbReference>
<feature type="signal peptide" evidence="1">
    <location>
        <begin position="1"/>
        <end position="15"/>
    </location>
</feature>
<dbReference type="EMBL" id="LCUC01000180">
    <property type="protein sequence ID" value="KKY34872.1"/>
    <property type="molecule type" value="Genomic_DNA"/>
</dbReference>
<reference evidence="2 3" key="2">
    <citation type="submission" date="2015-05" db="EMBL/GenBank/DDBJ databases">
        <authorList>
            <person name="Morales-Cruz A."/>
            <person name="Amrine K.C."/>
            <person name="Cantu D."/>
        </authorList>
    </citation>
    <scope>NUCLEOTIDE SEQUENCE [LARGE SCALE GENOMIC DNA]</scope>
    <source>
        <strain evidence="2">DA912</strain>
    </source>
</reference>
<keyword evidence="1" id="KW-0732">Signal</keyword>
<feature type="chain" id="PRO_5013017517" description="Regulatory P domain-containing protein" evidence="1">
    <location>
        <begin position="16"/>
        <end position="482"/>
    </location>
</feature>
<dbReference type="PANTHER" id="PTHR38787:SF3">
    <property type="entry name" value="REGULATORY P DOMAIN-CONTAINING PROTEIN"/>
    <property type="match status" value="1"/>
</dbReference>
<proteinExistence type="predicted"/>